<comment type="similarity">
    <text evidence="1">Belongs to the glycosyl hydrolase 2 family.</text>
</comment>
<accession>A0ABV1EQV8</accession>
<evidence type="ECO:0000313" key="10">
    <source>
        <dbReference type="Proteomes" id="UP001440599"/>
    </source>
</evidence>
<dbReference type="InterPro" id="IPR051913">
    <property type="entry name" value="GH2_Domain-Containing"/>
</dbReference>
<dbReference type="InterPro" id="IPR006102">
    <property type="entry name" value="Ig-like_GH2"/>
</dbReference>
<organism evidence="9 10">
    <name type="scientific">Flavonifractor hominis</name>
    <dbReference type="NCBI Taxonomy" id="3133178"/>
    <lineage>
        <taxon>Bacteria</taxon>
        <taxon>Bacillati</taxon>
        <taxon>Bacillota</taxon>
        <taxon>Clostridia</taxon>
        <taxon>Eubacteriales</taxon>
        <taxon>Oscillospiraceae</taxon>
        <taxon>Flavonifractor</taxon>
    </lineage>
</organism>
<dbReference type="Pfam" id="PF02837">
    <property type="entry name" value="Glyco_hydro_2_N"/>
    <property type="match status" value="1"/>
</dbReference>
<dbReference type="PANTHER" id="PTHR42732">
    <property type="entry name" value="BETA-GALACTOSIDASE"/>
    <property type="match status" value="1"/>
</dbReference>
<keyword evidence="4" id="KW-0326">Glycosidase</keyword>
<feature type="signal peptide" evidence="6">
    <location>
        <begin position="1"/>
        <end position="24"/>
    </location>
</feature>
<dbReference type="Pfam" id="PF00703">
    <property type="entry name" value="Glyco_hydro_2"/>
    <property type="match status" value="1"/>
</dbReference>
<dbReference type="InterPro" id="IPR000421">
    <property type="entry name" value="FA58C"/>
</dbReference>
<dbReference type="InterPro" id="IPR032311">
    <property type="entry name" value="DUF4982"/>
</dbReference>
<feature type="compositionally biased region" description="Low complexity" evidence="5">
    <location>
        <begin position="1131"/>
        <end position="1168"/>
    </location>
</feature>
<evidence type="ECO:0000256" key="1">
    <source>
        <dbReference type="ARBA" id="ARBA00007401"/>
    </source>
</evidence>
<dbReference type="Proteomes" id="UP001440599">
    <property type="component" value="Unassembled WGS sequence"/>
</dbReference>
<dbReference type="SUPFAM" id="SSF49785">
    <property type="entry name" value="Galactose-binding domain-like"/>
    <property type="match status" value="2"/>
</dbReference>
<feature type="domain" description="SLH" evidence="8">
    <location>
        <begin position="1274"/>
        <end position="1331"/>
    </location>
</feature>
<dbReference type="InterPro" id="IPR006104">
    <property type="entry name" value="Glyco_hydro_2_N"/>
</dbReference>
<keyword evidence="6" id="KW-0732">Signal</keyword>
<dbReference type="Gene3D" id="2.60.40.10">
    <property type="entry name" value="Immunoglobulins"/>
    <property type="match status" value="2"/>
</dbReference>
<evidence type="ECO:0000259" key="7">
    <source>
        <dbReference type="PROSITE" id="PS50022"/>
    </source>
</evidence>
<dbReference type="SMART" id="SM00635">
    <property type="entry name" value="BID_2"/>
    <property type="match status" value="1"/>
</dbReference>
<feature type="compositionally biased region" description="Polar residues" evidence="5">
    <location>
        <begin position="280"/>
        <end position="294"/>
    </location>
</feature>
<sequence length="1331" mass="146176">MKGLGKKLVALVCTCSLLSSIALAAAPQTDSDAAQDQASAVSVSVAQETGSVMEKINDDWKYAEDVEDASAEEYDDASWQDVQLPHTWNAEDGADGGSYRRGTSWYRKSLEWKEEYAGKQLFLSFLGSSMETDVYVNGVHAGNHKGGYTAFRFDITDLVEEGEPIQIAVKVNNERQDDILPLGGDFTVFGGIYRDVYLIACEPVHLDMMDYGSSGVYLTPTVEEDGTGTLSIRAKLVNEEDSQKDVTVSVTLSEPDGFTGIDAIETTRFDPEEMGDGSEVGTTSSQITLSPNGSGEWTGSIKVEDLHLWNGVEDPFRYVAELTVQVDGQTMDTCTQYIGFRTFEVDPDKGFILNGEPYALRGVSRHQDGYDVTGETYLGSALTPAEHERDMGLIYEMGANYIRLAHYPQDPYFYELCDRYGMVVWAEIPMVGGVTESEAFQENAEQQLIELIRQQYNHPSICFWGVANEISSTDFVVDMISDLNDLAHQEDPTRLTTYAAERNGVGTWDTDLICWNIYPDWYYEGTVEGMMSERRGELSGNKPVGISEYGAGANINQHEDPPQFSIGQSRGQWHPEEYQSVWHEDALREIKQLDYLWATAVWNMFDFGSDGRDEGGQKGVNDKGLVTIDRQTKKDAFYLYKANWNNWDPFVHINASRLNPREDAVITVRAYSNCDEVSLEVNGQSYGTVKNDGLGVFEWPDVPLQLGENTVKTVGYKDGDPVSEDTVTWTRQEGSTARLASSSDQVVVDNPNYTITLLDTVTADELNTILSGVNGTTWGLYEANQTTPVTGSTEVTMDMVIKAVSQNGEDNQVYRFASSNLAAYKDVTASTQLADYPASNAVDLDGTTFWSADRGTKAEFVVDLGEVYHLNNITVEWYNTGSNARTYRYTVEVSDNGEDYTVVVDRSKNDQVVDTDSRRLRIKDEMDQVTGRYVKINISGGPSWSECAEISEIVLNGWRMSSDTYQINEQDHTILVPRPQPGVELTWTEFAQNLKVEGTHRSAVEHNTSAYFVLDGDQWMVTDSDGNETLYTVRFTDEVFQPATGVKLDEESVYLYNNYGPSSVQLTATVEPAEASQHVTWTSSDPSVATVSDTGLVTVVGEGMTTITATTADGNFTADCLVQVGVYNTGDNSGESGSSTGGSTTEPEQPGETTEPEQPGETTEPETPAFSDVPATHWASEAVDYVVSEGLFNGTSDTTFSPDASMTRAMFFTVLARLDGVDTTGGATWYEKAMTWAVAEGITDGTNPEATITREQLAVMLYRYAGSPATEGSLTGFADASSVSAWAQDAMEWAVAEGILTGKDGSALDPQGTASRAEVATMLMRFVQSAE</sequence>
<keyword evidence="10" id="KW-1185">Reference proteome</keyword>
<dbReference type="InterPro" id="IPR003343">
    <property type="entry name" value="Big_2"/>
</dbReference>
<dbReference type="SUPFAM" id="SSF49303">
    <property type="entry name" value="beta-Galactosidase/glucuronidase domain"/>
    <property type="match status" value="1"/>
</dbReference>
<keyword evidence="3 9" id="KW-0378">Hydrolase</keyword>
<dbReference type="EMBL" id="JBBMFT010000007">
    <property type="protein sequence ID" value="MEQ2456991.1"/>
    <property type="molecule type" value="Genomic_DNA"/>
</dbReference>
<dbReference type="SUPFAM" id="SSF49373">
    <property type="entry name" value="Invasin/intimin cell-adhesion fragments"/>
    <property type="match status" value="1"/>
</dbReference>
<dbReference type="Gene3D" id="2.60.120.260">
    <property type="entry name" value="Galactose-binding domain-like"/>
    <property type="match status" value="2"/>
</dbReference>
<evidence type="ECO:0000256" key="2">
    <source>
        <dbReference type="ARBA" id="ARBA00022737"/>
    </source>
</evidence>
<dbReference type="Pfam" id="PF02368">
    <property type="entry name" value="Big_2"/>
    <property type="match status" value="1"/>
</dbReference>
<dbReference type="Gene3D" id="3.20.20.80">
    <property type="entry name" value="Glycosidases"/>
    <property type="match status" value="1"/>
</dbReference>
<evidence type="ECO:0000259" key="8">
    <source>
        <dbReference type="PROSITE" id="PS51272"/>
    </source>
</evidence>
<evidence type="ECO:0000256" key="3">
    <source>
        <dbReference type="ARBA" id="ARBA00022801"/>
    </source>
</evidence>
<proteinExistence type="inferred from homology"/>
<dbReference type="Pfam" id="PF02836">
    <property type="entry name" value="Glyco_hydro_2_C"/>
    <property type="match status" value="1"/>
</dbReference>
<dbReference type="InterPro" id="IPR008964">
    <property type="entry name" value="Invasin/intimin_cell_adhesion"/>
</dbReference>
<keyword evidence="2" id="KW-0677">Repeat</keyword>
<evidence type="ECO:0000256" key="4">
    <source>
        <dbReference type="ARBA" id="ARBA00023295"/>
    </source>
</evidence>
<dbReference type="InterPro" id="IPR001119">
    <property type="entry name" value="SLH_dom"/>
</dbReference>
<comment type="caution">
    <text evidence="9">The sequence shown here is derived from an EMBL/GenBank/DDBJ whole genome shotgun (WGS) entry which is preliminary data.</text>
</comment>
<dbReference type="PROSITE" id="PS51272">
    <property type="entry name" value="SLH"/>
    <property type="match status" value="2"/>
</dbReference>
<dbReference type="InterPro" id="IPR006103">
    <property type="entry name" value="Glyco_hydro_2_cat"/>
</dbReference>
<dbReference type="Gene3D" id="2.60.40.1080">
    <property type="match status" value="1"/>
</dbReference>
<dbReference type="Pfam" id="PF00395">
    <property type="entry name" value="SLH"/>
    <property type="match status" value="3"/>
</dbReference>
<dbReference type="SUPFAM" id="SSF51445">
    <property type="entry name" value="(Trans)glycosidases"/>
    <property type="match status" value="1"/>
</dbReference>
<dbReference type="Pfam" id="PF16355">
    <property type="entry name" value="DUF4982"/>
    <property type="match status" value="1"/>
</dbReference>
<feature type="domain" description="F5/8 type C" evidence="7">
    <location>
        <begin position="809"/>
        <end position="957"/>
    </location>
</feature>
<name>A0ABV1EQV8_9FIRM</name>
<evidence type="ECO:0000256" key="5">
    <source>
        <dbReference type="SAM" id="MobiDB-lite"/>
    </source>
</evidence>
<dbReference type="InterPro" id="IPR013783">
    <property type="entry name" value="Ig-like_fold"/>
</dbReference>
<feature type="region of interest" description="Disordered" evidence="5">
    <location>
        <begin position="1131"/>
        <end position="1171"/>
    </location>
</feature>
<gene>
    <name evidence="9" type="ORF">WMO45_10680</name>
</gene>
<dbReference type="GO" id="GO:0016787">
    <property type="term" value="F:hydrolase activity"/>
    <property type="evidence" value="ECO:0007669"/>
    <property type="project" value="UniProtKB-KW"/>
</dbReference>
<feature type="region of interest" description="Disordered" evidence="5">
    <location>
        <begin position="271"/>
        <end position="294"/>
    </location>
</feature>
<feature type="domain" description="SLH" evidence="8">
    <location>
        <begin position="1166"/>
        <end position="1229"/>
    </location>
</feature>
<dbReference type="PANTHER" id="PTHR42732:SF1">
    <property type="entry name" value="BETA-MANNOSIDASE"/>
    <property type="match status" value="1"/>
</dbReference>
<dbReference type="RefSeq" id="WP_349140750.1">
    <property type="nucleotide sequence ID" value="NZ_JBBMFT010000007.1"/>
</dbReference>
<feature type="chain" id="PRO_5046238912" evidence="6">
    <location>
        <begin position="25"/>
        <end position="1331"/>
    </location>
</feature>
<evidence type="ECO:0000256" key="6">
    <source>
        <dbReference type="SAM" id="SignalP"/>
    </source>
</evidence>
<protein>
    <submittedName>
        <fullName evidence="9">Glycoside hydrolase family 2 TIM barrel-domain containing protein</fullName>
    </submittedName>
</protein>
<dbReference type="InterPro" id="IPR008979">
    <property type="entry name" value="Galactose-bd-like_sf"/>
</dbReference>
<dbReference type="InterPro" id="IPR017853">
    <property type="entry name" value="GH"/>
</dbReference>
<evidence type="ECO:0000313" key="9">
    <source>
        <dbReference type="EMBL" id="MEQ2456991.1"/>
    </source>
</evidence>
<reference evidence="9 10" key="1">
    <citation type="submission" date="2024-03" db="EMBL/GenBank/DDBJ databases">
        <title>Human intestinal bacterial collection.</title>
        <authorList>
            <person name="Pauvert C."/>
            <person name="Hitch T.C.A."/>
            <person name="Clavel T."/>
        </authorList>
    </citation>
    <scope>NUCLEOTIDE SEQUENCE [LARGE SCALE GENOMIC DNA]</scope>
    <source>
        <strain evidence="9 10">CLA-AP-H34</strain>
    </source>
</reference>
<dbReference type="PROSITE" id="PS50022">
    <property type="entry name" value="FA58C_3"/>
    <property type="match status" value="1"/>
</dbReference>
<dbReference type="Pfam" id="PF00754">
    <property type="entry name" value="F5_F8_type_C"/>
    <property type="match status" value="1"/>
</dbReference>
<dbReference type="InterPro" id="IPR036156">
    <property type="entry name" value="Beta-gal/glucu_dom_sf"/>
</dbReference>